<dbReference type="EMBL" id="LJZO01000002">
    <property type="protein sequence ID" value="ROW04387.1"/>
    <property type="molecule type" value="Genomic_DNA"/>
</dbReference>
<keyword evidence="2" id="KW-1133">Transmembrane helix</keyword>
<organism evidence="3 4">
    <name type="scientific">Cytospora chrysosperma</name>
    <name type="common">Cytospora canker fungus</name>
    <name type="synonym">Sphaeria chrysosperma</name>
    <dbReference type="NCBI Taxonomy" id="252740"/>
    <lineage>
        <taxon>Eukaryota</taxon>
        <taxon>Fungi</taxon>
        <taxon>Dikarya</taxon>
        <taxon>Ascomycota</taxon>
        <taxon>Pezizomycotina</taxon>
        <taxon>Sordariomycetes</taxon>
        <taxon>Sordariomycetidae</taxon>
        <taxon>Diaporthales</taxon>
        <taxon>Cytosporaceae</taxon>
        <taxon>Cytospora</taxon>
    </lineage>
</organism>
<sequence>MPPRTGTNPNTITHFVEARQSTTTVQSDQSSSGSNLSSGAIAGIVIGSVVGFLLLLWIFKSFSNLGAPPQEKRDPAWRRIRDGHQER</sequence>
<reference evidence="3 4" key="1">
    <citation type="submission" date="2015-09" db="EMBL/GenBank/DDBJ databases">
        <title>Host preference determinants of Valsa canker pathogens revealed by comparative genomics.</title>
        <authorList>
            <person name="Yin Z."/>
            <person name="Huang L."/>
        </authorList>
    </citation>
    <scope>NUCLEOTIDE SEQUENCE [LARGE SCALE GENOMIC DNA]</scope>
    <source>
        <strain evidence="3 4">YSFL</strain>
    </source>
</reference>
<feature type="transmembrane region" description="Helical" evidence="2">
    <location>
        <begin position="40"/>
        <end position="59"/>
    </location>
</feature>
<name>A0A423WLR0_CYTCH</name>
<keyword evidence="2" id="KW-0812">Transmembrane</keyword>
<comment type="caution">
    <text evidence="3">The sequence shown here is derived from an EMBL/GenBank/DDBJ whole genome shotgun (WGS) entry which is preliminary data.</text>
</comment>
<gene>
    <name evidence="3" type="ORF">VSDG_00950</name>
</gene>
<dbReference type="OrthoDB" id="5244644at2759"/>
<feature type="compositionally biased region" description="Basic and acidic residues" evidence="1">
    <location>
        <begin position="70"/>
        <end position="87"/>
    </location>
</feature>
<dbReference type="Proteomes" id="UP000284375">
    <property type="component" value="Unassembled WGS sequence"/>
</dbReference>
<accession>A0A423WLR0</accession>
<evidence type="ECO:0000313" key="4">
    <source>
        <dbReference type="Proteomes" id="UP000284375"/>
    </source>
</evidence>
<evidence type="ECO:0008006" key="5">
    <source>
        <dbReference type="Google" id="ProtNLM"/>
    </source>
</evidence>
<dbReference type="AlphaFoldDB" id="A0A423WLR0"/>
<evidence type="ECO:0000256" key="1">
    <source>
        <dbReference type="SAM" id="MobiDB-lite"/>
    </source>
</evidence>
<keyword evidence="4" id="KW-1185">Reference proteome</keyword>
<evidence type="ECO:0000313" key="3">
    <source>
        <dbReference type="EMBL" id="ROW04387.1"/>
    </source>
</evidence>
<proteinExistence type="predicted"/>
<protein>
    <recommendedName>
        <fullName evidence="5">Mid2 domain-containing protein</fullName>
    </recommendedName>
</protein>
<keyword evidence="2" id="KW-0472">Membrane</keyword>
<feature type="region of interest" description="Disordered" evidence="1">
    <location>
        <begin position="65"/>
        <end position="87"/>
    </location>
</feature>
<evidence type="ECO:0000256" key="2">
    <source>
        <dbReference type="SAM" id="Phobius"/>
    </source>
</evidence>